<dbReference type="OrthoDB" id="3256662at2759"/>
<dbReference type="AlphaFoldDB" id="A0A165UAM0"/>
<organism evidence="1 2">
    <name type="scientific">Neolentinus lepideus HHB14362 ss-1</name>
    <dbReference type="NCBI Taxonomy" id="1314782"/>
    <lineage>
        <taxon>Eukaryota</taxon>
        <taxon>Fungi</taxon>
        <taxon>Dikarya</taxon>
        <taxon>Basidiomycota</taxon>
        <taxon>Agaricomycotina</taxon>
        <taxon>Agaricomycetes</taxon>
        <taxon>Gloeophyllales</taxon>
        <taxon>Gloeophyllaceae</taxon>
        <taxon>Neolentinus</taxon>
    </lineage>
</organism>
<name>A0A165UAM0_9AGAM</name>
<gene>
    <name evidence="1" type="ORF">NEOLEDRAFT_1240017</name>
</gene>
<evidence type="ECO:0000313" key="1">
    <source>
        <dbReference type="EMBL" id="KZT27878.1"/>
    </source>
</evidence>
<sequence>MSFPILDYVPPRLHGLDQVLPSELWLEVIDTYRTSGDASRAESQITLSCISRVCRYLCEISRPLLFSDMRFSGVLEDDFPHDYHLSWCANVRAHKDEPDSLASCVRSYTLSNWSARQELLVDEDPPAPNVLWQHIQILPLLSGLQDLCLTDLILQVADVEIVLALTGLRSLRFIGCKWSHLTRPLEVSSTMTHLKKFEYTRTWSTMGDFFEEYMPKVLEMVATPALRSWKTDHPDLARNLLLSDSLLLEELRIPVQKEDLSLLSMFLSRTPTIVDFKMDGLGRIAQEDLDGFRLHPAELPNLRALQCPLRMLSLFLPGRPIRLVRISDFRSRVVPRGTRHININTEPFLALKQWASVIEELTVPMSIYDNVALEDYFPTLKSLRIRDDHGLPFLIKSHNPKVQELRCDCYQEDPDEDEPLGRMGVDLPKQRKLLLRLHAAFPDATRVTVTWSPIQWRRSNVSSTDWTPVVVDRDSLRKRLLFTVQHAGMNPHEIVDEDGCLEKVFLPHEMTPALRELLHPVQRSPEQEVVE</sequence>
<evidence type="ECO:0000313" key="2">
    <source>
        <dbReference type="Proteomes" id="UP000076761"/>
    </source>
</evidence>
<reference evidence="1 2" key="1">
    <citation type="journal article" date="2016" name="Mol. Biol. Evol.">
        <title>Comparative Genomics of Early-Diverging Mushroom-Forming Fungi Provides Insights into the Origins of Lignocellulose Decay Capabilities.</title>
        <authorList>
            <person name="Nagy L.G."/>
            <person name="Riley R."/>
            <person name="Tritt A."/>
            <person name="Adam C."/>
            <person name="Daum C."/>
            <person name="Floudas D."/>
            <person name="Sun H."/>
            <person name="Yadav J.S."/>
            <person name="Pangilinan J."/>
            <person name="Larsson K.H."/>
            <person name="Matsuura K."/>
            <person name="Barry K."/>
            <person name="Labutti K."/>
            <person name="Kuo R."/>
            <person name="Ohm R.A."/>
            <person name="Bhattacharya S.S."/>
            <person name="Shirouzu T."/>
            <person name="Yoshinaga Y."/>
            <person name="Martin F.M."/>
            <person name="Grigoriev I.V."/>
            <person name="Hibbett D.S."/>
        </authorList>
    </citation>
    <scope>NUCLEOTIDE SEQUENCE [LARGE SCALE GENOMIC DNA]</scope>
    <source>
        <strain evidence="1 2">HHB14362 ss-1</strain>
    </source>
</reference>
<dbReference type="Proteomes" id="UP000076761">
    <property type="component" value="Unassembled WGS sequence"/>
</dbReference>
<dbReference type="EMBL" id="KV425560">
    <property type="protein sequence ID" value="KZT27878.1"/>
    <property type="molecule type" value="Genomic_DNA"/>
</dbReference>
<protein>
    <submittedName>
        <fullName evidence="1">Uncharacterized protein</fullName>
    </submittedName>
</protein>
<proteinExistence type="predicted"/>
<dbReference type="InParanoid" id="A0A165UAM0"/>
<keyword evidence="2" id="KW-1185">Reference proteome</keyword>
<accession>A0A165UAM0</accession>